<name>A0A6I4NTN4_9MICO</name>
<organism evidence="3 4">
    <name type="scientific">Agromyces seonyuensis</name>
    <dbReference type="NCBI Taxonomy" id="2662446"/>
    <lineage>
        <taxon>Bacteria</taxon>
        <taxon>Bacillati</taxon>
        <taxon>Actinomycetota</taxon>
        <taxon>Actinomycetes</taxon>
        <taxon>Micrococcales</taxon>
        <taxon>Microbacteriaceae</taxon>
        <taxon>Agromyces</taxon>
    </lineage>
</organism>
<dbReference type="Pfam" id="PF03807">
    <property type="entry name" value="F420_oxidored"/>
    <property type="match status" value="1"/>
</dbReference>
<comment type="caution">
    <text evidence="3">The sequence shown here is derived from an EMBL/GenBank/DDBJ whole genome shotgun (WGS) entry which is preliminary data.</text>
</comment>
<dbReference type="AlphaFoldDB" id="A0A6I4NTN4"/>
<dbReference type="SUPFAM" id="SSF51735">
    <property type="entry name" value="NAD(P)-binding Rossmann-fold domains"/>
    <property type="match status" value="1"/>
</dbReference>
<dbReference type="EMBL" id="WSTA01000007">
    <property type="protein sequence ID" value="MWB97471.1"/>
    <property type="molecule type" value="Genomic_DNA"/>
</dbReference>
<accession>A0A6I4NTN4</accession>
<reference evidence="3 4" key="1">
    <citation type="submission" date="2019-12" db="EMBL/GenBank/DDBJ databases">
        <authorList>
            <person name="Kim Y.S."/>
        </authorList>
    </citation>
    <scope>NUCLEOTIDE SEQUENCE [LARGE SCALE GENOMIC DNA]</scope>
    <source>
        <strain evidence="3 4">MMS17-SY077</strain>
    </source>
</reference>
<evidence type="ECO:0000256" key="1">
    <source>
        <dbReference type="ARBA" id="ARBA00023002"/>
    </source>
</evidence>
<protein>
    <submittedName>
        <fullName evidence="3">NADP oxidoreductase</fullName>
    </submittedName>
</protein>
<dbReference type="InterPro" id="IPR036291">
    <property type="entry name" value="NAD(P)-bd_dom_sf"/>
</dbReference>
<feature type="domain" description="Pyrroline-5-carboxylate reductase catalytic N-terminal" evidence="2">
    <location>
        <begin position="35"/>
        <end position="122"/>
    </location>
</feature>
<evidence type="ECO:0000313" key="3">
    <source>
        <dbReference type="EMBL" id="MWB97471.1"/>
    </source>
</evidence>
<evidence type="ECO:0000313" key="4">
    <source>
        <dbReference type="Proteomes" id="UP000438182"/>
    </source>
</evidence>
<dbReference type="Proteomes" id="UP000438182">
    <property type="component" value="Unassembled WGS sequence"/>
</dbReference>
<dbReference type="InterPro" id="IPR051267">
    <property type="entry name" value="STEAP_metalloreductase"/>
</dbReference>
<keyword evidence="1" id="KW-0560">Oxidoreductase</keyword>
<dbReference type="PANTHER" id="PTHR14239">
    <property type="entry name" value="DUDULIN-RELATED"/>
    <property type="match status" value="1"/>
</dbReference>
<gene>
    <name evidence="3" type="ORF">GB864_02710</name>
</gene>
<evidence type="ECO:0000259" key="2">
    <source>
        <dbReference type="Pfam" id="PF03807"/>
    </source>
</evidence>
<keyword evidence="4" id="KW-1185">Reference proteome</keyword>
<dbReference type="GO" id="GO:0016491">
    <property type="term" value="F:oxidoreductase activity"/>
    <property type="evidence" value="ECO:0007669"/>
    <property type="project" value="UniProtKB-KW"/>
</dbReference>
<dbReference type="Gene3D" id="3.40.50.720">
    <property type="entry name" value="NAD(P)-binding Rossmann-like Domain"/>
    <property type="match status" value="1"/>
</dbReference>
<sequence length="243" mass="25550">MPLARLRARNARPVRRVAQLGGGSESGTVERRAVIGIYGAGKVGTALARLLVGAGYEVRIAGSPRQTALELLVSVVAPGARVASPDEVADADVVVVAVPFGKADTVPWDRFDGTVVVDAMNYWPPIDGTIPAIEADGRPTSVIHADLNPRARLVKSLNHLGYHEMEDDALPEGDPLRRALAVAGDDPDARAAVAAIVDDIGFDAVDLGPLACGVLLEPGGPVFGRELDADELRRLAERRQHAA</sequence>
<dbReference type="InterPro" id="IPR028939">
    <property type="entry name" value="P5C_Rdtase_cat_N"/>
</dbReference>
<proteinExistence type="predicted"/>